<dbReference type="GO" id="GO:0009653">
    <property type="term" value="P:anatomical structure morphogenesis"/>
    <property type="evidence" value="ECO:0007669"/>
    <property type="project" value="UniProtKB-ARBA"/>
</dbReference>
<dbReference type="SMART" id="SM00112">
    <property type="entry name" value="CA"/>
    <property type="match status" value="12"/>
</dbReference>
<feature type="domain" description="Cadherin" evidence="12">
    <location>
        <begin position="257"/>
        <end position="356"/>
    </location>
</feature>
<feature type="domain" description="Cadherin" evidence="12">
    <location>
        <begin position="985"/>
        <end position="1094"/>
    </location>
</feature>
<comment type="caution">
    <text evidence="13">The sequence shown here is derived from an EMBL/GenBank/DDBJ whole genome shotgun (WGS) entry which is preliminary data.</text>
</comment>
<evidence type="ECO:0000256" key="11">
    <source>
        <dbReference type="SAM" id="Phobius"/>
    </source>
</evidence>
<dbReference type="FunFam" id="2.60.40.60:FF:000020">
    <property type="entry name" value="Dachsous cadherin-related 1b"/>
    <property type="match status" value="2"/>
</dbReference>
<evidence type="ECO:0000256" key="10">
    <source>
        <dbReference type="PROSITE-ProRule" id="PRU00043"/>
    </source>
</evidence>
<feature type="domain" description="Cadherin" evidence="12">
    <location>
        <begin position="572"/>
        <end position="671"/>
    </location>
</feature>
<gene>
    <name evidence="13" type="ORF">HICCMSTLAB_LOCUS4503</name>
</gene>
<evidence type="ECO:0000256" key="1">
    <source>
        <dbReference type="ARBA" id="ARBA00004167"/>
    </source>
</evidence>
<sequence>MMKGLCEESTGQSNIILDIEESRGSGYEQPTTPEELPVYGNPYNETTLEVIFPGKAPLFALDGKKLRLLKQLDRDTENLSHVVFQLVCTVKATNKKRIIPIIVRVSDVNDNAPKFINTPYETTVPELTPVGSTIFQNVVAVDADAGVNGLVEYSIAPGDGNGIGSNNAVGRDRITTADGYGYFSINLPHQGQVTVNRTLDFERTQRYLVTILASDRALNTSERLTSTTTLTVNIRDDDDQDPSFIYQGCMLLDGSCINPEYSASVSSGVLSGILNISPEKIQAVDMDSINAAIHYSFLSGNPQNYRDFFEINPNTGAVKQIRAVDTTAVEESEAKRSATAKLTITVKPVDSNPPVITTSSVEGYVDENAPVGTKVIDKDGNPIKLTVFDADLAPEDPKPNYTFELTTSFFGIDQSGTLIVNEENLDRDPPSPGRFRFQVIAREKTGIAASTPLSFVVTLNDVNDNAPLLPMVPPITVQAGEARREVIKVEATDNDEGENAEITYSIYHVSNNGLQKFKIDSKTGVIESVRKLNAGEQYSITVQATDKGGKYSQTIVEINVIPGPNTRSPVFQQPVYEVEVSEGAPINSTVATITALDPENDPVSYSILSGNDLRQFAIGDKSGVITVIRKLDREDLTRYQLFVKAEDSGGLSSTATVNIRVTDINDKNPEFQGLPYEFQVKEGKARKLIGHVHADDADEGINSEVTYFAPDDIPFTVDPETGDVLTKIALDYEQNHEYKFVVTARDGAPEPRLATATVSVKVIDVEDEVPIFHQSSYEARVKENVPDYMVIQVVADDPDTKKQITYVIKQGDTDLFSIDPKTGVIKTVRGLDYERDSQHILIVGTLENTSDLPGSTTRVVINVQDMNDIPPVFTTIPRPITLDDDVPIGTTVINLLAQDSDGTAPGNQVRYEIIGRGSASRYFVIDPDSGILTVRDDLRKETDSEYQVDIRAYDLGEPQLSSVTTVPIYIRHVATVAPEVGLGFAEDSYNVDVPEDASDNTLIKILTIINSHAYDTTLKCEIYSGNEDSLFETKITDERNCALKLKKGALDYETVEFYQIKIKLESMSGFLNSHRNITMVKIQVIDVNDNKPEFIFPEDPLGLRRRRYFASIPKTAQFSFNVLQVKAVDKDNGKYGKLEYKMLNGRGTQYLSIDSYSGMIKTIGTFDNVLLEELPFKFTIQVRDNPNSTTKFNTAEAPVIVNLIDEENLLVLAIQDASADNVQKEATKIVRVLEEKTGLLIGIDRISTRKTVNKNSTVENHPQDTDVWFFAIDPKTETILDRNNSHLIRRRYFASIPKTAQFSFNVLQVKAVDKDNGKYGKLEYKMLNGRGTQYLSIDSYSGMIKTIGTFDNVLLEELPFKFTIQVRDNPNSTTKFNTAEAPVIVNLIDEVNLLVLAIQDASADNVQKEATKIVRVLEEKTGLLIGIDRISTRKTVNKNSTVENHPQDTDVWFFAIDPKTETILDRNNSHLIRVMLDKPAMSALIFDVSTAVRANAIDIHAPVTAPEQPTIVTPIAVAFSGEVFPYALIIIACVILVLGVAGIIYICISWSRYKSYRERMQRMYVVPRYDPVYVETDLKEYETQVLRMSVPNDDSESYNDLQLDFSNKNHAFSLDNVSYITKDHGGSTGQQSPVSSEAATTVRASSIAGNPEVNMQSLRRSTLSRKNNNNTNLINNIDTPVLNPLFNHEELLSASPSNDNVTFRERKDYSHLGFSYLTEQSPIETTTEL</sequence>
<dbReference type="Pfam" id="PF00028">
    <property type="entry name" value="Cadherin"/>
    <property type="match status" value="6"/>
</dbReference>
<comment type="subcellular location">
    <subcellularLocation>
        <location evidence="1">Membrane</location>
        <topology evidence="1">Single-pass membrane protein</topology>
    </subcellularLocation>
</comment>
<dbReference type="GO" id="GO:0005509">
    <property type="term" value="F:calcium ion binding"/>
    <property type="evidence" value="ECO:0007669"/>
    <property type="project" value="UniProtKB-UniRule"/>
</dbReference>
<dbReference type="GO" id="GO:0060429">
    <property type="term" value="P:epithelium development"/>
    <property type="evidence" value="ECO:0007669"/>
    <property type="project" value="UniProtKB-ARBA"/>
</dbReference>
<dbReference type="FunFam" id="2.60.40.60:FF:000363">
    <property type="entry name" value="Dachsous cadherin-related 1a"/>
    <property type="match status" value="1"/>
</dbReference>
<feature type="domain" description="Cadherin" evidence="12">
    <location>
        <begin position="773"/>
        <end position="873"/>
    </location>
</feature>
<evidence type="ECO:0000313" key="13">
    <source>
        <dbReference type="EMBL" id="CAG5087397.1"/>
    </source>
</evidence>
<dbReference type="PROSITE" id="PS00232">
    <property type="entry name" value="CADHERIN_1"/>
    <property type="match status" value="3"/>
</dbReference>
<feature type="domain" description="Cadherin" evidence="12">
    <location>
        <begin position="357"/>
        <end position="469"/>
    </location>
</feature>
<keyword evidence="2" id="KW-0245">EGF-like domain</keyword>
<dbReference type="PROSITE" id="PS50268">
    <property type="entry name" value="CADHERIN_2"/>
    <property type="match status" value="12"/>
</dbReference>
<dbReference type="Gene3D" id="2.60.40.60">
    <property type="entry name" value="Cadherins"/>
    <property type="match status" value="12"/>
</dbReference>
<dbReference type="GO" id="GO:0007156">
    <property type="term" value="P:homophilic cell adhesion via plasma membrane adhesion molecules"/>
    <property type="evidence" value="ECO:0007669"/>
    <property type="project" value="InterPro"/>
</dbReference>
<feature type="domain" description="Cadherin" evidence="12">
    <location>
        <begin position="59"/>
        <end position="115"/>
    </location>
</feature>
<dbReference type="InterPro" id="IPR015919">
    <property type="entry name" value="Cadherin-like_sf"/>
</dbReference>
<dbReference type="FunFam" id="2.60.40.60:FF:000403">
    <property type="entry name" value="Protocadherin 15"/>
    <property type="match status" value="1"/>
</dbReference>
<dbReference type="PRINTS" id="PR00205">
    <property type="entry name" value="CADHERIN"/>
</dbReference>
<feature type="domain" description="Cadherin" evidence="12">
    <location>
        <begin position="672"/>
        <end position="772"/>
    </location>
</feature>
<evidence type="ECO:0000256" key="7">
    <source>
        <dbReference type="ARBA" id="ARBA00022989"/>
    </source>
</evidence>
<evidence type="ECO:0000256" key="9">
    <source>
        <dbReference type="ARBA" id="ARBA00023157"/>
    </source>
</evidence>
<keyword evidence="3 11" id="KW-0812">Transmembrane</keyword>
<evidence type="ECO:0000313" key="14">
    <source>
        <dbReference type="Proteomes" id="UP000786811"/>
    </source>
</evidence>
<dbReference type="EMBL" id="CAJNRD030001119">
    <property type="protein sequence ID" value="CAG5087397.1"/>
    <property type="molecule type" value="Genomic_DNA"/>
</dbReference>
<feature type="domain" description="Cadherin" evidence="12">
    <location>
        <begin position="1104"/>
        <end position="1208"/>
    </location>
</feature>
<accession>A0A8J2HC11</accession>
<dbReference type="SUPFAM" id="SSF49313">
    <property type="entry name" value="Cadherin-like"/>
    <property type="match status" value="11"/>
</dbReference>
<keyword evidence="6 10" id="KW-0106">Calcium</keyword>
<dbReference type="FunFam" id="2.60.40.60:FF:000275">
    <property type="entry name" value="Si:dkey-30k22.7"/>
    <property type="match status" value="1"/>
</dbReference>
<dbReference type="PANTHER" id="PTHR24026">
    <property type="entry name" value="FAT ATYPICAL CADHERIN-RELATED"/>
    <property type="match status" value="1"/>
</dbReference>
<organism evidence="13 14">
    <name type="scientific">Cotesia congregata</name>
    <name type="common">Parasitoid wasp</name>
    <name type="synonym">Apanteles congregatus</name>
    <dbReference type="NCBI Taxonomy" id="51543"/>
    <lineage>
        <taxon>Eukaryota</taxon>
        <taxon>Metazoa</taxon>
        <taxon>Ecdysozoa</taxon>
        <taxon>Arthropoda</taxon>
        <taxon>Hexapoda</taxon>
        <taxon>Insecta</taxon>
        <taxon>Pterygota</taxon>
        <taxon>Neoptera</taxon>
        <taxon>Endopterygota</taxon>
        <taxon>Hymenoptera</taxon>
        <taxon>Apocrita</taxon>
        <taxon>Ichneumonoidea</taxon>
        <taxon>Braconidae</taxon>
        <taxon>Microgastrinae</taxon>
        <taxon>Cotesia</taxon>
    </lineage>
</organism>
<evidence type="ECO:0000256" key="5">
    <source>
        <dbReference type="ARBA" id="ARBA00022737"/>
    </source>
</evidence>
<feature type="domain" description="Cadherin" evidence="12">
    <location>
        <begin position="874"/>
        <end position="980"/>
    </location>
</feature>
<keyword evidence="7 11" id="KW-1133">Transmembrane helix</keyword>
<evidence type="ECO:0000259" key="12">
    <source>
        <dbReference type="PROSITE" id="PS50268"/>
    </source>
</evidence>
<feature type="domain" description="Cadherin" evidence="12">
    <location>
        <begin position="116"/>
        <end position="244"/>
    </location>
</feature>
<feature type="domain" description="Cadherin" evidence="12">
    <location>
        <begin position="486"/>
        <end position="571"/>
    </location>
</feature>
<keyword evidence="14" id="KW-1185">Reference proteome</keyword>
<dbReference type="FunFam" id="2.60.40.60:FF:000058">
    <property type="entry name" value="FAT atypical cadherin 3"/>
    <property type="match status" value="1"/>
</dbReference>
<protein>
    <submittedName>
        <fullName evidence="13">Similar to Cad99C: Cadherin-99C (Drosophila melanogaster)</fullName>
    </submittedName>
</protein>
<dbReference type="GO" id="GO:0005886">
    <property type="term" value="C:plasma membrane"/>
    <property type="evidence" value="ECO:0007669"/>
    <property type="project" value="UniProtKB-SubCell"/>
</dbReference>
<proteinExistence type="predicted"/>
<evidence type="ECO:0000256" key="6">
    <source>
        <dbReference type="ARBA" id="ARBA00022837"/>
    </source>
</evidence>
<evidence type="ECO:0000256" key="8">
    <source>
        <dbReference type="ARBA" id="ARBA00023136"/>
    </source>
</evidence>
<keyword evidence="8 11" id="KW-0472">Membrane</keyword>
<dbReference type="Proteomes" id="UP000786811">
    <property type="component" value="Unassembled WGS sequence"/>
</dbReference>
<keyword evidence="5" id="KW-0677">Repeat</keyword>
<feature type="domain" description="Cadherin" evidence="12">
    <location>
        <begin position="1288"/>
        <end position="1389"/>
    </location>
</feature>
<dbReference type="FunFam" id="2.60.40.60:FF:000315">
    <property type="entry name" value="CaDHerin family"/>
    <property type="match status" value="1"/>
</dbReference>
<feature type="transmembrane region" description="Helical" evidence="11">
    <location>
        <begin position="1523"/>
        <end position="1550"/>
    </location>
</feature>
<dbReference type="InterPro" id="IPR020894">
    <property type="entry name" value="Cadherin_CS"/>
</dbReference>
<dbReference type="PANTHER" id="PTHR24026:SF126">
    <property type="entry name" value="PROTOCADHERIN FAT 4"/>
    <property type="match status" value="1"/>
</dbReference>
<dbReference type="OrthoDB" id="10029135at2759"/>
<reference evidence="13" key="1">
    <citation type="submission" date="2021-04" db="EMBL/GenBank/DDBJ databases">
        <authorList>
            <person name="Chebbi M.A.C M."/>
        </authorList>
    </citation>
    <scope>NUCLEOTIDE SEQUENCE</scope>
</reference>
<dbReference type="CDD" id="cd11304">
    <property type="entry name" value="Cadherin_repeat"/>
    <property type="match status" value="11"/>
</dbReference>
<keyword evidence="4" id="KW-0732">Signal</keyword>
<dbReference type="InterPro" id="IPR002126">
    <property type="entry name" value="Cadherin-like_dom"/>
</dbReference>
<evidence type="ECO:0000256" key="2">
    <source>
        <dbReference type="ARBA" id="ARBA00022536"/>
    </source>
</evidence>
<keyword evidence="9" id="KW-1015">Disulfide bond</keyword>
<name>A0A8J2HC11_COTCN</name>
<evidence type="ECO:0000256" key="4">
    <source>
        <dbReference type="ARBA" id="ARBA00022729"/>
    </source>
</evidence>
<evidence type="ECO:0000256" key="3">
    <source>
        <dbReference type="ARBA" id="ARBA00022692"/>
    </source>
</evidence>